<proteinExistence type="predicted"/>
<dbReference type="AlphaFoldDB" id="A0AAJ5BZR7"/>
<dbReference type="EMBL" id="LT906468">
    <property type="protein sequence ID" value="SNV47971.1"/>
    <property type="molecule type" value="Genomic_DNA"/>
</dbReference>
<dbReference type="Proteomes" id="UP000215355">
    <property type="component" value="Chromosome 1"/>
</dbReference>
<accession>A0AAJ5BZR7</accession>
<dbReference type="KEGG" id="smiz:4412673_01458"/>
<protein>
    <submittedName>
        <fullName evidence="1">Uncharacterized protein</fullName>
    </submittedName>
</protein>
<organism evidence="1 2">
    <name type="scientific">Sphingobacterium mizutaii</name>
    <dbReference type="NCBI Taxonomy" id="1010"/>
    <lineage>
        <taxon>Bacteria</taxon>
        <taxon>Pseudomonadati</taxon>
        <taxon>Bacteroidota</taxon>
        <taxon>Sphingobacteriia</taxon>
        <taxon>Sphingobacteriales</taxon>
        <taxon>Sphingobacteriaceae</taxon>
        <taxon>Sphingobacterium</taxon>
    </lineage>
</organism>
<dbReference type="RefSeq" id="WP_093095354.1">
    <property type="nucleotide sequence ID" value="NZ_FNGK01000001.1"/>
</dbReference>
<evidence type="ECO:0000313" key="2">
    <source>
        <dbReference type="Proteomes" id="UP000215355"/>
    </source>
</evidence>
<reference evidence="1 2" key="1">
    <citation type="submission" date="2017-06" db="EMBL/GenBank/DDBJ databases">
        <authorList>
            <consortium name="Pathogen Informatics"/>
        </authorList>
    </citation>
    <scope>NUCLEOTIDE SEQUENCE [LARGE SCALE GENOMIC DNA]</scope>
    <source>
        <strain evidence="1 2">NCTC12149</strain>
    </source>
</reference>
<evidence type="ECO:0000313" key="1">
    <source>
        <dbReference type="EMBL" id="SNV47971.1"/>
    </source>
</evidence>
<sequence length="173" mass="20514">MESLELSTYIIKDKKYKIRDINHIDTSQFISLDDSALLDPDKMDRHYIDGVLLMKFNGETIMDFTFWDDIEDLWHYFINSFEELTIQDESSFSFPSQPLPVSIKIIKDRVQLVIGNKSINMKAEQFIDAMLQEAIKFFTAIMSIFPRQEAEYHQTILRIYKIKLSLEDRFKSH</sequence>
<gene>
    <name evidence="1" type="ORF">SAMEA4412673_01458</name>
</gene>
<name>A0AAJ5BZR7_9SPHI</name>